<evidence type="ECO:0000313" key="2">
    <source>
        <dbReference type="EMBL" id="KIX09418.1"/>
    </source>
</evidence>
<proteinExistence type="predicted"/>
<gene>
    <name evidence="2" type="ORF">Z518_00498</name>
</gene>
<dbReference type="AlphaFoldDB" id="A0A0D2HFE9"/>
<sequence length="236" mass="24601">MSALFPVAEYAEDQPLSRTILTTHVLHRGFQSGAAVGILVGGVRSILPSKTISNSISVKQHPQRNISSLIPRTGGGAGGGVVPFKADANMSGLARQFFSTTSTAFSSSTSPASISGSALQPATSALILRSTGVGSLIGFSAMAIMLPFYMRGKEKIEWQDRAYRLLHNKGQVEMDNYSLVGAGGALAVGWYRGGGVNGLGKQGWKIVLGHVGVGSLVGVSIGVLGNEILRGMKKEE</sequence>
<evidence type="ECO:0000313" key="3">
    <source>
        <dbReference type="Proteomes" id="UP000053617"/>
    </source>
</evidence>
<keyword evidence="1" id="KW-1133">Transmembrane helix</keyword>
<dbReference type="GeneID" id="25288569"/>
<evidence type="ECO:0000256" key="1">
    <source>
        <dbReference type="SAM" id="Phobius"/>
    </source>
</evidence>
<dbReference type="HOGENOM" id="CLU_100672_0_0_1"/>
<organism evidence="2 3">
    <name type="scientific">Rhinocladiella mackenziei CBS 650.93</name>
    <dbReference type="NCBI Taxonomy" id="1442369"/>
    <lineage>
        <taxon>Eukaryota</taxon>
        <taxon>Fungi</taxon>
        <taxon>Dikarya</taxon>
        <taxon>Ascomycota</taxon>
        <taxon>Pezizomycotina</taxon>
        <taxon>Eurotiomycetes</taxon>
        <taxon>Chaetothyriomycetidae</taxon>
        <taxon>Chaetothyriales</taxon>
        <taxon>Herpotrichiellaceae</taxon>
        <taxon>Rhinocladiella</taxon>
    </lineage>
</organism>
<feature type="transmembrane region" description="Helical" evidence="1">
    <location>
        <begin position="126"/>
        <end position="149"/>
    </location>
</feature>
<keyword evidence="1" id="KW-0472">Membrane</keyword>
<dbReference type="EMBL" id="KN847475">
    <property type="protein sequence ID" value="KIX09418.1"/>
    <property type="molecule type" value="Genomic_DNA"/>
</dbReference>
<accession>A0A0D2HFE9</accession>
<dbReference type="OrthoDB" id="544298at2759"/>
<reference evidence="2 3" key="1">
    <citation type="submission" date="2015-01" db="EMBL/GenBank/DDBJ databases">
        <title>The Genome Sequence of Rhinocladiella mackenzie CBS 650.93.</title>
        <authorList>
            <consortium name="The Broad Institute Genomics Platform"/>
            <person name="Cuomo C."/>
            <person name="de Hoog S."/>
            <person name="Gorbushina A."/>
            <person name="Stielow B."/>
            <person name="Teixiera M."/>
            <person name="Abouelleil A."/>
            <person name="Chapman S.B."/>
            <person name="Priest M."/>
            <person name="Young S.K."/>
            <person name="Wortman J."/>
            <person name="Nusbaum C."/>
            <person name="Birren B."/>
        </authorList>
    </citation>
    <scope>NUCLEOTIDE SEQUENCE [LARGE SCALE GENOMIC DNA]</scope>
    <source>
        <strain evidence="2 3">CBS 650.93</strain>
    </source>
</reference>
<dbReference type="VEuPathDB" id="FungiDB:Z518_00498"/>
<feature type="transmembrane region" description="Helical" evidence="1">
    <location>
        <begin position="174"/>
        <end position="191"/>
    </location>
</feature>
<name>A0A0D2HFE9_9EURO</name>
<keyword evidence="3" id="KW-1185">Reference proteome</keyword>
<dbReference type="RefSeq" id="XP_013276554.1">
    <property type="nucleotide sequence ID" value="XM_013421100.1"/>
</dbReference>
<keyword evidence="1" id="KW-0812">Transmembrane</keyword>
<dbReference type="Proteomes" id="UP000053617">
    <property type="component" value="Unassembled WGS sequence"/>
</dbReference>
<feature type="transmembrane region" description="Helical" evidence="1">
    <location>
        <begin position="203"/>
        <end position="224"/>
    </location>
</feature>
<protein>
    <submittedName>
        <fullName evidence="2">Uncharacterized protein</fullName>
    </submittedName>
</protein>